<sequence length="91" mass="10045">MKPMLAGSLLKKKVLTLDGVHVGEVEDLEISESWKVEKLVLRIKREVAKELGMRLALRPRGAVKVELIRGVGDYVTLAVEGGKLKEALEPL</sequence>
<name>A0A7C3WVI8_THEPE</name>
<comment type="caution">
    <text evidence="1">The sequence shown here is derived from an EMBL/GenBank/DDBJ whole genome shotgun (WGS) entry which is preliminary data.</text>
</comment>
<gene>
    <name evidence="1" type="ORF">ENV88_03855</name>
</gene>
<evidence type="ECO:0008006" key="2">
    <source>
        <dbReference type="Google" id="ProtNLM"/>
    </source>
</evidence>
<dbReference type="SUPFAM" id="SSF50346">
    <property type="entry name" value="PRC-barrel domain"/>
    <property type="match status" value="1"/>
</dbReference>
<reference evidence="1" key="1">
    <citation type="journal article" date="2020" name="mSystems">
        <title>Genome- and Community-Level Interaction Insights into Carbon Utilization and Element Cycling Functions of Hydrothermarchaeota in Hydrothermal Sediment.</title>
        <authorList>
            <person name="Zhou Z."/>
            <person name="Liu Y."/>
            <person name="Xu W."/>
            <person name="Pan J."/>
            <person name="Luo Z.H."/>
            <person name="Li M."/>
        </authorList>
    </citation>
    <scope>NUCLEOTIDE SEQUENCE [LARGE SCALE GENOMIC DNA]</scope>
    <source>
        <strain evidence="1">SpSt-8</strain>
    </source>
</reference>
<evidence type="ECO:0000313" key="1">
    <source>
        <dbReference type="EMBL" id="HGB25167.1"/>
    </source>
</evidence>
<protein>
    <recommendedName>
        <fullName evidence="2">PRC-barrel domain-containing protein</fullName>
    </recommendedName>
</protein>
<proteinExistence type="predicted"/>
<dbReference type="Gene3D" id="2.30.30.240">
    <property type="entry name" value="PRC-barrel domain"/>
    <property type="match status" value="1"/>
</dbReference>
<accession>A0A7C3WVI8</accession>
<dbReference type="EMBL" id="DTIB01000084">
    <property type="protein sequence ID" value="HGB25167.1"/>
    <property type="molecule type" value="Genomic_DNA"/>
</dbReference>
<dbReference type="AlphaFoldDB" id="A0A7C3WVI8"/>
<dbReference type="InterPro" id="IPR011033">
    <property type="entry name" value="PRC_barrel-like_sf"/>
</dbReference>
<organism evidence="1">
    <name type="scientific">Thermofilum pendens</name>
    <dbReference type="NCBI Taxonomy" id="2269"/>
    <lineage>
        <taxon>Archaea</taxon>
        <taxon>Thermoproteota</taxon>
        <taxon>Thermoprotei</taxon>
        <taxon>Thermofilales</taxon>
        <taxon>Thermofilaceae</taxon>
        <taxon>Thermofilum</taxon>
    </lineage>
</organism>